<accession>A0A6I0FFA5</accession>
<proteinExistence type="predicted"/>
<dbReference type="AlphaFoldDB" id="A0A6I0FFA5"/>
<comment type="caution">
    <text evidence="1">The sequence shown here is derived from an EMBL/GenBank/DDBJ whole genome shotgun (WGS) entry which is preliminary data.</text>
</comment>
<sequence>MGKKKKLYKERVKLSAKEAIVNSPDKLNRSMPNVYRGCGVIGDTKYNRKKSKGAVQKEIKNFMDSSFDLILYNSVLFAIKVVHLKT</sequence>
<protein>
    <submittedName>
        <fullName evidence="1">Uncharacterized protein</fullName>
    </submittedName>
</protein>
<dbReference type="RefSeq" id="WP_151861226.1">
    <property type="nucleotide sequence ID" value="NZ_WBZC01000027.1"/>
</dbReference>
<keyword evidence="2" id="KW-1185">Reference proteome</keyword>
<organism evidence="1 2">
    <name type="scientific">Alkaliphilus pronyensis</name>
    <dbReference type="NCBI Taxonomy" id="1482732"/>
    <lineage>
        <taxon>Bacteria</taxon>
        <taxon>Bacillati</taxon>
        <taxon>Bacillota</taxon>
        <taxon>Clostridia</taxon>
        <taxon>Peptostreptococcales</taxon>
        <taxon>Natronincolaceae</taxon>
        <taxon>Alkaliphilus</taxon>
    </lineage>
</organism>
<dbReference type="EMBL" id="WBZC01000027">
    <property type="protein sequence ID" value="KAB3534483.1"/>
    <property type="molecule type" value="Genomic_DNA"/>
</dbReference>
<dbReference type="OrthoDB" id="1957082at2"/>
<evidence type="ECO:0000313" key="1">
    <source>
        <dbReference type="EMBL" id="KAB3534483.1"/>
    </source>
</evidence>
<name>A0A6I0FFA5_9FIRM</name>
<reference evidence="1 2" key="1">
    <citation type="submission" date="2019-10" db="EMBL/GenBank/DDBJ databases">
        <title>Alkaliphilus serpentinus sp. nov. and Alkaliphilus pronyensis sp. nov., two novel anaerobic alkaliphilic species isolated from the serpentinized-hosted hydrothermal field of the Prony Bay (New Caledonia).</title>
        <authorList>
            <person name="Postec A."/>
        </authorList>
    </citation>
    <scope>NUCLEOTIDE SEQUENCE [LARGE SCALE GENOMIC DNA]</scope>
    <source>
        <strain evidence="1 2">LacV</strain>
    </source>
</reference>
<dbReference type="Proteomes" id="UP000432715">
    <property type="component" value="Unassembled WGS sequence"/>
</dbReference>
<evidence type="ECO:0000313" key="2">
    <source>
        <dbReference type="Proteomes" id="UP000432715"/>
    </source>
</evidence>
<gene>
    <name evidence="1" type="ORF">F8154_08710</name>
</gene>